<evidence type="ECO:0000313" key="2">
    <source>
        <dbReference type="EMBL" id="MBE3000004.1"/>
    </source>
</evidence>
<dbReference type="RefSeq" id="WP_193122626.1">
    <property type="nucleotide sequence ID" value="NZ_JADBGI010000012.1"/>
</dbReference>
<dbReference type="EMBL" id="JADBGI010000012">
    <property type="protein sequence ID" value="MBE3000004.1"/>
    <property type="molecule type" value="Genomic_DNA"/>
</dbReference>
<keyword evidence="1" id="KW-0812">Transmembrane</keyword>
<dbReference type="Proteomes" id="UP000806528">
    <property type="component" value="Unassembled WGS sequence"/>
</dbReference>
<feature type="transmembrane region" description="Helical" evidence="1">
    <location>
        <begin position="89"/>
        <end position="109"/>
    </location>
</feature>
<organism evidence="2 3">
    <name type="scientific">Nocardiopsis coralli</name>
    <dbReference type="NCBI Taxonomy" id="2772213"/>
    <lineage>
        <taxon>Bacteria</taxon>
        <taxon>Bacillati</taxon>
        <taxon>Actinomycetota</taxon>
        <taxon>Actinomycetes</taxon>
        <taxon>Streptosporangiales</taxon>
        <taxon>Nocardiopsidaceae</taxon>
        <taxon>Nocardiopsis</taxon>
    </lineage>
</organism>
<feature type="transmembrane region" description="Helical" evidence="1">
    <location>
        <begin position="12"/>
        <end position="30"/>
    </location>
</feature>
<gene>
    <name evidence="2" type="ORF">IDM40_14990</name>
</gene>
<feature type="transmembrane region" description="Helical" evidence="1">
    <location>
        <begin position="152"/>
        <end position="173"/>
    </location>
</feature>
<reference evidence="2 3" key="1">
    <citation type="submission" date="2020-09" db="EMBL/GenBank/DDBJ databases">
        <title>Diversity and distribution of actinomycetes associated with coral in the coast of Hainan.</title>
        <authorList>
            <person name="Li F."/>
        </authorList>
    </citation>
    <scope>NUCLEOTIDE SEQUENCE [LARGE SCALE GENOMIC DNA]</scope>
    <source>
        <strain evidence="2 3">HNM0947</strain>
    </source>
</reference>
<evidence type="ECO:0000256" key="1">
    <source>
        <dbReference type="SAM" id="Phobius"/>
    </source>
</evidence>
<proteinExistence type="predicted"/>
<comment type="caution">
    <text evidence="2">The sequence shown here is derived from an EMBL/GenBank/DDBJ whole genome shotgun (WGS) entry which is preliminary data.</text>
</comment>
<evidence type="ECO:0008006" key="4">
    <source>
        <dbReference type="Google" id="ProtNLM"/>
    </source>
</evidence>
<feature type="transmembrane region" description="Helical" evidence="1">
    <location>
        <begin position="116"/>
        <end position="140"/>
    </location>
</feature>
<feature type="transmembrane region" description="Helical" evidence="1">
    <location>
        <begin position="236"/>
        <end position="254"/>
    </location>
</feature>
<evidence type="ECO:0000313" key="3">
    <source>
        <dbReference type="Proteomes" id="UP000806528"/>
    </source>
</evidence>
<accession>A0ABR9P865</accession>
<name>A0ABR9P865_9ACTN</name>
<keyword evidence="1" id="KW-0472">Membrane</keyword>
<protein>
    <recommendedName>
        <fullName evidence="4">RDD family protein</fullName>
    </recommendedName>
</protein>
<keyword evidence="3" id="KW-1185">Reference proteome</keyword>
<feature type="transmembrane region" description="Helical" evidence="1">
    <location>
        <begin position="200"/>
        <end position="224"/>
    </location>
</feature>
<feature type="transmembrane region" description="Helical" evidence="1">
    <location>
        <begin position="282"/>
        <end position="304"/>
    </location>
</feature>
<feature type="transmembrane region" description="Helical" evidence="1">
    <location>
        <begin position="51"/>
        <end position="69"/>
    </location>
</feature>
<keyword evidence="1" id="KW-1133">Transmembrane helix</keyword>
<sequence>MERPFDTGAPAAVEAAVALVPLLVVLGGALHLRAQHVRYGPMSGMPGQLTLLALYAGAGLAAYAVWPLPTHTDGLCVRTADPAAPPVTGHGPLELVLAAAVLLPVGLLARYRFRRGLWTTLAIGTALALAAAAVRATGLLGVYPCAYAETSWLLVALGVLGTLLGWLIARFALGTGPGRLARGWPGAVPDRGIPALVRRLLGTVVDLGLWWFGTAAALALARLWTGWEPAPDTADAVLPAVAVAGAVLVPLLRLDRATPGGAALRLGLADARSSRPAARWRVLVRALLLPVPVALALVFAPIWLAPVLVVLHSSTAVVRDDRAGLADLVTGVRVTTRATLTGELPTRLVLHREPAPEPALADT</sequence>